<evidence type="ECO:0000256" key="8">
    <source>
        <dbReference type="HAMAP-Rule" id="MF_00997"/>
    </source>
</evidence>
<dbReference type="EC" id="3.4.-.-" evidence="8"/>
<dbReference type="GO" id="GO:0004222">
    <property type="term" value="F:metalloendopeptidase activity"/>
    <property type="evidence" value="ECO:0007669"/>
    <property type="project" value="InterPro"/>
</dbReference>
<dbReference type="GO" id="GO:0016020">
    <property type="term" value="C:membrane"/>
    <property type="evidence" value="ECO:0007669"/>
    <property type="project" value="InterPro"/>
</dbReference>
<evidence type="ECO:0000313" key="11">
    <source>
        <dbReference type="Proteomes" id="UP000638014"/>
    </source>
</evidence>
<dbReference type="InterPro" id="IPR011990">
    <property type="entry name" value="TPR-like_helical_dom_sf"/>
</dbReference>
<feature type="active site" description="Proton donor" evidence="8">
    <location>
        <position position="212"/>
    </location>
</feature>
<gene>
    <name evidence="10" type="ORF">IC617_17350</name>
</gene>
<dbReference type="InterPro" id="IPR030873">
    <property type="entry name" value="Protease_BepA"/>
</dbReference>
<dbReference type="EMBL" id="JACXAF010000030">
    <property type="protein sequence ID" value="MBD1391195.1"/>
    <property type="molecule type" value="Genomic_DNA"/>
</dbReference>
<feature type="binding site" evidence="8">
    <location>
        <position position="147"/>
    </location>
    <ligand>
        <name>Zn(2+)</name>
        <dbReference type="ChEBI" id="CHEBI:29105"/>
        <note>catalytic</note>
    </ligand>
</feature>
<keyword evidence="5 8" id="KW-0378">Hydrolase</keyword>
<keyword evidence="7 8" id="KW-0482">Metalloprotease</keyword>
<evidence type="ECO:0000256" key="2">
    <source>
        <dbReference type="ARBA" id="ARBA00022723"/>
    </source>
</evidence>
<feature type="signal peptide" evidence="8">
    <location>
        <begin position="1"/>
        <end position="33"/>
    </location>
</feature>
<feature type="active site" evidence="8">
    <location>
        <position position="144"/>
    </location>
</feature>
<dbReference type="HAMAP" id="MF_00997">
    <property type="entry name" value="Protease_BepA"/>
    <property type="match status" value="1"/>
</dbReference>
<dbReference type="InterPro" id="IPR051156">
    <property type="entry name" value="Mito/Outer_Membr_Metalloprot"/>
</dbReference>
<keyword evidence="11" id="KW-1185">Reference proteome</keyword>
<keyword evidence="6 8" id="KW-0862">Zinc</keyword>
<evidence type="ECO:0000256" key="3">
    <source>
        <dbReference type="ARBA" id="ARBA00022729"/>
    </source>
</evidence>
<comment type="cofactor">
    <cofactor evidence="8">
        <name>Zn(2+)</name>
        <dbReference type="ChEBI" id="CHEBI:29105"/>
    </cofactor>
    <text evidence="8">Binds 1 zinc ion per subunit.</text>
</comment>
<evidence type="ECO:0000256" key="7">
    <source>
        <dbReference type="ARBA" id="ARBA00023049"/>
    </source>
</evidence>
<dbReference type="RefSeq" id="WP_191146253.1">
    <property type="nucleotide sequence ID" value="NZ_JACXAF010000030.1"/>
</dbReference>
<feature type="domain" description="Peptidase M48" evidence="9">
    <location>
        <begin position="80"/>
        <end position="264"/>
    </location>
</feature>
<evidence type="ECO:0000256" key="4">
    <source>
        <dbReference type="ARBA" id="ARBA00022764"/>
    </source>
</evidence>
<organism evidence="10 11">
    <name type="scientific">Neiella litorisoli</name>
    <dbReference type="NCBI Taxonomy" id="2771431"/>
    <lineage>
        <taxon>Bacteria</taxon>
        <taxon>Pseudomonadati</taxon>
        <taxon>Pseudomonadota</taxon>
        <taxon>Gammaproteobacteria</taxon>
        <taxon>Alteromonadales</taxon>
        <taxon>Echinimonadaceae</taxon>
        <taxon>Neiella</taxon>
    </lineage>
</organism>
<dbReference type="Gene3D" id="1.25.40.10">
    <property type="entry name" value="Tetratricopeptide repeat domain"/>
    <property type="match status" value="1"/>
</dbReference>
<dbReference type="AlphaFoldDB" id="A0A8J6R460"/>
<comment type="subcellular location">
    <subcellularLocation>
        <location evidence="8">Periplasm</location>
    </subcellularLocation>
</comment>
<keyword evidence="1 8" id="KW-0645">Protease</keyword>
<evidence type="ECO:0000256" key="5">
    <source>
        <dbReference type="ARBA" id="ARBA00022801"/>
    </source>
</evidence>
<dbReference type="Gene3D" id="3.30.2010.10">
    <property type="entry name" value="Metalloproteases ('zincins'), catalytic domain"/>
    <property type="match status" value="1"/>
</dbReference>
<feature type="binding site" evidence="8">
    <location>
        <position position="143"/>
    </location>
    <ligand>
        <name>Zn(2+)</name>
        <dbReference type="ChEBI" id="CHEBI:29105"/>
        <note>catalytic</note>
    </ligand>
</feature>
<feature type="binding site" evidence="8">
    <location>
        <position position="208"/>
    </location>
    <ligand>
        <name>Zn(2+)</name>
        <dbReference type="ChEBI" id="CHEBI:29105"/>
        <note>catalytic</note>
    </ligand>
</feature>
<evidence type="ECO:0000256" key="6">
    <source>
        <dbReference type="ARBA" id="ARBA00022833"/>
    </source>
</evidence>
<comment type="caution">
    <text evidence="10">The sequence shown here is derived from an EMBL/GenBank/DDBJ whole genome shotgun (WGS) entry which is preliminary data.</text>
</comment>
<keyword evidence="2 8" id="KW-0479">Metal-binding</keyword>
<dbReference type="GO" id="GO:0008270">
    <property type="term" value="F:zinc ion binding"/>
    <property type="evidence" value="ECO:0007669"/>
    <property type="project" value="UniProtKB-UniRule"/>
</dbReference>
<dbReference type="Pfam" id="PF01435">
    <property type="entry name" value="Peptidase_M48"/>
    <property type="match status" value="1"/>
</dbReference>
<proteinExistence type="inferred from homology"/>
<evidence type="ECO:0000259" key="9">
    <source>
        <dbReference type="Pfam" id="PF01435"/>
    </source>
</evidence>
<dbReference type="SUPFAM" id="SSF48452">
    <property type="entry name" value="TPR-like"/>
    <property type="match status" value="1"/>
</dbReference>
<feature type="chain" id="PRO_5035348842" description="Putative beta-barrel assembly-enhancing protease" evidence="8">
    <location>
        <begin position="34"/>
        <end position="494"/>
    </location>
</feature>
<dbReference type="GO" id="GO:0051603">
    <property type="term" value="P:proteolysis involved in protein catabolic process"/>
    <property type="evidence" value="ECO:0007669"/>
    <property type="project" value="TreeGrafter"/>
</dbReference>
<evidence type="ECO:0000256" key="1">
    <source>
        <dbReference type="ARBA" id="ARBA00022670"/>
    </source>
</evidence>
<name>A0A8J6R460_9GAMM</name>
<dbReference type="Proteomes" id="UP000638014">
    <property type="component" value="Unassembled WGS sequence"/>
</dbReference>
<keyword evidence="3 8" id="KW-0732">Signal</keyword>
<dbReference type="GO" id="GO:0042597">
    <property type="term" value="C:periplasmic space"/>
    <property type="evidence" value="ECO:0007669"/>
    <property type="project" value="UniProtKB-SubCell"/>
</dbReference>
<dbReference type="Pfam" id="PF14559">
    <property type="entry name" value="TPR_19"/>
    <property type="match status" value="1"/>
</dbReference>
<sequence length="494" mass="54921" precursor="true">MNVTKRLTATFSQLRAVTLATLMTAMLAPASHAVSTGNNLPDIGTAGLSALTLEKERMIGDISMRQIRGAYPLINDPVLQEHLESLGYRLVTATKQPIHPFKFFWVNENSINAFAFFGGHIGVHSGLYLHADSEGQIASVLAHEIAHVNQRHLARHIEAQMQNQPATLGAALGSIVLAVLAPQAGIAALQTTMAASQQMSINFTRKNEAEADRIGMQTLVAAGYDPYAAAEFFAKMAAQYRYVSKPPQFLLTHPIPESRVADAQLRAQQFPRKAYPVSVDFQFAKARIEARYSGKSSKVMVQEFQRRVDKKEGRLVDAAVYGLAIAQFDDGNAKQAAKTIAPLLKEYPRNLFVIDAITDIDMETGNAERAESRLNDFYQYMPNNQVITLNYANVLIKRNKADKAIELLNRFRVKHPEDMVALALLSDAYLKQGNTAQHYSVKADRLALMLQYEQAIAMLERALHATPDDNNIEIVKLEAKVRQYRNDLTRLKSL</sequence>
<comment type="function">
    <text evidence="8">Functions as both a chaperone and a metalloprotease. Maintains the integrity of the outer membrane by promoting either the assembly or the elimination of outer membrane proteins, depending on their folding state.</text>
</comment>
<keyword evidence="4 8" id="KW-0574">Periplasm</keyword>
<dbReference type="PANTHER" id="PTHR22726">
    <property type="entry name" value="METALLOENDOPEPTIDASE OMA1"/>
    <property type="match status" value="1"/>
</dbReference>
<accession>A0A8J6R460</accession>
<dbReference type="PANTHER" id="PTHR22726:SF1">
    <property type="entry name" value="METALLOENDOPEPTIDASE OMA1, MITOCHONDRIAL"/>
    <property type="match status" value="1"/>
</dbReference>
<reference evidence="10" key="1">
    <citation type="submission" date="2020-09" db="EMBL/GenBank/DDBJ databases">
        <title>A novel bacterium of genus Neiella, isolated from South China Sea.</title>
        <authorList>
            <person name="Huang H."/>
            <person name="Mo K."/>
            <person name="Hu Y."/>
        </authorList>
    </citation>
    <scope>NUCLEOTIDE SEQUENCE</scope>
    <source>
        <strain evidence="10">HB171785</strain>
    </source>
</reference>
<protein>
    <recommendedName>
        <fullName evidence="8">Putative beta-barrel assembly-enhancing protease</fullName>
        <ecNumber evidence="8">3.4.-.-</ecNumber>
    </recommendedName>
</protein>
<dbReference type="InterPro" id="IPR001915">
    <property type="entry name" value="Peptidase_M48"/>
</dbReference>
<evidence type="ECO:0000313" key="10">
    <source>
        <dbReference type="EMBL" id="MBD1391195.1"/>
    </source>
</evidence>
<comment type="similarity">
    <text evidence="8">Belongs to the peptidase M48 family. BepA subfamily.</text>
</comment>